<evidence type="ECO:0000256" key="3">
    <source>
        <dbReference type="ARBA" id="ARBA00023163"/>
    </source>
</evidence>
<evidence type="ECO:0000259" key="4">
    <source>
        <dbReference type="Pfam" id="PF00440"/>
    </source>
</evidence>
<proteinExistence type="predicted"/>
<comment type="caution">
    <text evidence="6">The sequence shown here is derived from an EMBL/GenBank/DDBJ whole genome shotgun (WGS) entry which is preliminary data.</text>
</comment>
<dbReference type="Gene3D" id="1.10.10.60">
    <property type="entry name" value="Homeodomain-like"/>
    <property type="match status" value="1"/>
</dbReference>
<dbReference type="InterPro" id="IPR011075">
    <property type="entry name" value="TetR_C"/>
</dbReference>
<name>A0ABQ2L3W5_9BACL</name>
<dbReference type="InterPro" id="IPR001647">
    <property type="entry name" value="HTH_TetR"/>
</dbReference>
<evidence type="ECO:0000313" key="7">
    <source>
        <dbReference type="Proteomes" id="UP000606653"/>
    </source>
</evidence>
<accession>A0ABQ2L3W5</accession>
<dbReference type="Gene3D" id="1.10.357.10">
    <property type="entry name" value="Tetracycline Repressor, domain 2"/>
    <property type="match status" value="1"/>
</dbReference>
<dbReference type="InterPro" id="IPR036271">
    <property type="entry name" value="Tet_transcr_reg_TetR-rel_C_sf"/>
</dbReference>
<dbReference type="InterPro" id="IPR009057">
    <property type="entry name" value="Homeodomain-like_sf"/>
</dbReference>
<dbReference type="Pfam" id="PF16925">
    <property type="entry name" value="TetR_C_13"/>
    <property type="match status" value="1"/>
</dbReference>
<evidence type="ECO:0000313" key="6">
    <source>
        <dbReference type="EMBL" id="GGO01856.1"/>
    </source>
</evidence>
<dbReference type="EMBL" id="BMLN01000006">
    <property type="protein sequence ID" value="GGO01856.1"/>
    <property type="molecule type" value="Genomic_DNA"/>
</dbReference>
<reference evidence="7" key="1">
    <citation type="journal article" date="2019" name="Int. J. Syst. Evol. Microbiol.">
        <title>The Global Catalogue of Microorganisms (GCM) 10K type strain sequencing project: providing services to taxonomists for standard genome sequencing and annotation.</title>
        <authorList>
            <consortium name="The Broad Institute Genomics Platform"/>
            <consortium name="The Broad Institute Genome Sequencing Center for Infectious Disease"/>
            <person name="Wu L."/>
            <person name="Ma J."/>
        </authorList>
    </citation>
    <scope>NUCLEOTIDE SEQUENCE [LARGE SCALE GENOMIC DNA]</scope>
    <source>
        <strain evidence="7">CGMCC 1.6964</strain>
    </source>
</reference>
<evidence type="ECO:0000256" key="1">
    <source>
        <dbReference type="ARBA" id="ARBA00023015"/>
    </source>
</evidence>
<sequence>MSRPREFDADKALHQCMDVFWTKGFQATSYEELTRVTQVKKQSLYGVFKNKRELFLKSLALYREQNIELLEERLNREESPLRKLQAICDAALFPNEETVRRGCLMINSTLEFGGDEEVASEMSLMFSRVEDLIDRVIRSGQEQGIFTTRLSSRELAAHLNNAISGAKMLEKSGVSREKIENVLDTAILLIRV</sequence>
<keyword evidence="1" id="KW-0805">Transcription regulation</keyword>
<evidence type="ECO:0000256" key="2">
    <source>
        <dbReference type="ARBA" id="ARBA00023125"/>
    </source>
</evidence>
<organism evidence="6 7">
    <name type="scientific">Saccharibacillus kuerlensis</name>
    <dbReference type="NCBI Taxonomy" id="459527"/>
    <lineage>
        <taxon>Bacteria</taxon>
        <taxon>Bacillati</taxon>
        <taxon>Bacillota</taxon>
        <taxon>Bacilli</taxon>
        <taxon>Bacillales</taxon>
        <taxon>Paenibacillaceae</taxon>
        <taxon>Saccharibacillus</taxon>
    </lineage>
</organism>
<dbReference type="Pfam" id="PF00440">
    <property type="entry name" value="TetR_N"/>
    <property type="match status" value="1"/>
</dbReference>
<dbReference type="PANTHER" id="PTHR47506">
    <property type="entry name" value="TRANSCRIPTIONAL REGULATORY PROTEIN"/>
    <property type="match status" value="1"/>
</dbReference>
<feature type="domain" description="Tetracyclin repressor-like C-terminal" evidence="5">
    <location>
        <begin position="80"/>
        <end position="171"/>
    </location>
</feature>
<keyword evidence="3" id="KW-0804">Transcription</keyword>
<protein>
    <submittedName>
        <fullName evidence="6">TetR family transcriptional regulator</fullName>
    </submittedName>
</protein>
<dbReference type="SUPFAM" id="SSF46689">
    <property type="entry name" value="Homeodomain-like"/>
    <property type="match status" value="1"/>
</dbReference>
<dbReference type="Proteomes" id="UP000606653">
    <property type="component" value="Unassembled WGS sequence"/>
</dbReference>
<keyword evidence="2" id="KW-0238">DNA-binding</keyword>
<feature type="domain" description="HTH tetR-type" evidence="4">
    <location>
        <begin position="17"/>
        <end position="56"/>
    </location>
</feature>
<dbReference type="RefSeq" id="WP_018976270.1">
    <property type="nucleotide sequence ID" value="NZ_BMLN01000006.1"/>
</dbReference>
<gene>
    <name evidence="6" type="ORF">GCM10010969_24570</name>
</gene>
<dbReference type="SUPFAM" id="SSF48498">
    <property type="entry name" value="Tetracyclin repressor-like, C-terminal domain"/>
    <property type="match status" value="1"/>
</dbReference>
<dbReference type="PANTHER" id="PTHR47506:SF1">
    <property type="entry name" value="HTH-TYPE TRANSCRIPTIONAL REGULATOR YJDC"/>
    <property type="match status" value="1"/>
</dbReference>
<evidence type="ECO:0000259" key="5">
    <source>
        <dbReference type="Pfam" id="PF16925"/>
    </source>
</evidence>
<keyword evidence="7" id="KW-1185">Reference proteome</keyword>